<organism evidence="2 3">
    <name type="scientific">Pullulanibacillus camelliae</name>
    <dbReference type="NCBI Taxonomy" id="1707096"/>
    <lineage>
        <taxon>Bacteria</taxon>
        <taxon>Bacillati</taxon>
        <taxon>Bacillota</taxon>
        <taxon>Bacilli</taxon>
        <taxon>Bacillales</taxon>
        <taxon>Sporolactobacillaceae</taxon>
        <taxon>Pullulanibacillus</taxon>
    </lineage>
</organism>
<feature type="transmembrane region" description="Helical" evidence="1">
    <location>
        <begin position="191"/>
        <end position="211"/>
    </location>
</feature>
<proteinExistence type="predicted"/>
<keyword evidence="1" id="KW-0812">Transmembrane</keyword>
<feature type="transmembrane region" description="Helical" evidence="1">
    <location>
        <begin position="68"/>
        <end position="88"/>
    </location>
</feature>
<comment type="caution">
    <text evidence="2">The sequence shown here is derived from an EMBL/GenBank/DDBJ whole genome shotgun (WGS) entry which is preliminary data.</text>
</comment>
<feature type="transmembrane region" description="Helical" evidence="1">
    <location>
        <begin position="127"/>
        <end position="145"/>
    </location>
</feature>
<dbReference type="RefSeq" id="WP_188698650.1">
    <property type="nucleotide sequence ID" value="NZ_BMIR01000030.1"/>
</dbReference>
<protein>
    <submittedName>
        <fullName evidence="2">Membrane protein</fullName>
    </submittedName>
</protein>
<keyword evidence="1" id="KW-0472">Membrane</keyword>
<accession>A0A8J3E0Z9</accession>
<feature type="transmembrane region" description="Helical" evidence="1">
    <location>
        <begin position="35"/>
        <end position="56"/>
    </location>
</feature>
<dbReference type="InterPro" id="IPR032713">
    <property type="entry name" value="EmrE"/>
</dbReference>
<dbReference type="Proteomes" id="UP000628775">
    <property type="component" value="Unassembled WGS sequence"/>
</dbReference>
<evidence type="ECO:0000256" key="1">
    <source>
        <dbReference type="SAM" id="Phobius"/>
    </source>
</evidence>
<name>A0A8J3E0Z9_9BACL</name>
<reference evidence="2" key="1">
    <citation type="journal article" date="2014" name="Int. J. Syst. Evol. Microbiol.">
        <title>Complete genome sequence of Corynebacterium casei LMG S-19264T (=DSM 44701T), isolated from a smear-ripened cheese.</title>
        <authorList>
            <consortium name="US DOE Joint Genome Institute (JGI-PGF)"/>
            <person name="Walter F."/>
            <person name="Albersmeier A."/>
            <person name="Kalinowski J."/>
            <person name="Ruckert C."/>
        </authorList>
    </citation>
    <scope>NUCLEOTIDE SEQUENCE</scope>
    <source>
        <strain evidence="2">CGMCC 1.15371</strain>
    </source>
</reference>
<dbReference type="AlphaFoldDB" id="A0A8J3E0Z9"/>
<feature type="transmembrane region" description="Helical" evidence="1">
    <location>
        <begin position="223"/>
        <end position="242"/>
    </location>
</feature>
<feature type="transmembrane region" description="Helical" evidence="1">
    <location>
        <begin position="282"/>
        <end position="300"/>
    </location>
</feature>
<dbReference type="EMBL" id="BMIR01000030">
    <property type="protein sequence ID" value="GGE55480.1"/>
    <property type="molecule type" value="Genomic_DNA"/>
</dbReference>
<evidence type="ECO:0000313" key="2">
    <source>
        <dbReference type="EMBL" id="GGE55480.1"/>
    </source>
</evidence>
<keyword evidence="3" id="KW-1185">Reference proteome</keyword>
<sequence length="317" mass="34424">MKEILIGLSSALFFSVTFILNRSMGLDGGSWIWSASLRFFFMLPILFIIVGCQKRIGPVFIHIKKQPVAWCVWSTVGFGLFYAPLTFASSYGPGWLVAATFQLTIIAGSLLVPFINAKAGDNPTIPLSSIGISSIILIGIFCMQLEHAFSVPVTDVVLCVLPLVLSAFAYPLGNRKMIQLVNGDLNTFQRMLGMTIASLPFWVVLSIYGALKDGMPSTQQLGQTFIVALSSGIIATVLFFYATEQVKHDNHKLAAVEATQSGEVVFALLGELLLLHAPLPKLLSFIGMALVIIGMVVHSSSTRTQVKPAKHSSQSHY</sequence>
<feature type="transmembrane region" description="Helical" evidence="1">
    <location>
        <begin position="94"/>
        <end position="115"/>
    </location>
</feature>
<feature type="transmembrane region" description="Helical" evidence="1">
    <location>
        <begin position="151"/>
        <end position="170"/>
    </location>
</feature>
<reference evidence="2" key="2">
    <citation type="submission" date="2020-09" db="EMBL/GenBank/DDBJ databases">
        <authorList>
            <person name="Sun Q."/>
            <person name="Zhou Y."/>
        </authorList>
    </citation>
    <scope>NUCLEOTIDE SEQUENCE</scope>
    <source>
        <strain evidence="2">CGMCC 1.15371</strain>
    </source>
</reference>
<dbReference type="Pfam" id="PF13536">
    <property type="entry name" value="EmrE"/>
    <property type="match status" value="1"/>
</dbReference>
<evidence type="ECO:0000313" key="3">
    <source>
        <dbReference type="Proteomes" id="UP000628775"/>
    </source>
</evidence>
<keyword evidence="1" id="KW-1133">Transmembrane helix</keyword>
<gene>
    <name evidence="2" type="ORF">GCM10011391_38120</name>
</gene>